<evidence type="ECO:0000259" key="3">
    <source>
        <dbReference type="SMART" id="SM00829"/>
    </source>
</evidence>
<dbReference type="EMBL" id="BAABCN010000002">
    <property type="protein sequence ID" value="GAA3862666.1"/>
    <property type="molecule type" value="Genomic_DNA"/>
</dbReference>
<organism evidence="4 5">
    <name type="scientific">Leifsonia kafniensis</name>
    <dbReference type="NCBI Taxonomy" id="475957"/>
    <lineage>
        <taxon>Bacteria</taxon>
        <taxon>Bacillati</taxon>
        <taxon>Actinomycetota</taxon>
        <taxon>Actinomycetes</taxon>
        <taxon>Micrococcales</taxon>
        <taxon>Microbacteriaceae</taxon>
        <taxon>Leifsonia</taxon>
    </lineage>
</organism>
<dbReference type="InterPro" id="IPR036291">
    <property type="entry name" value="NAD(P)-bd_dom_sf"/>
</dbReference>
<keyword evidence="5" id="KW-1185">Reference proteome</keyword>
<dbReference type="Gene3D" id="3.90.180.10">
    <property type="entry name" value="Medium-chain alcohol dehydrogenases, catalytic domain"/>
    <property type="match status" value="1"/>
</dbReference>
<dbReference type="RefSeq" id="WP_345061674.1">
    <property type="nucleotide sequence ID" value="NZ_BAABCN010000002.1"/>
</dbReference>
<evidence type="ECO:0000256" key="1">
    <source>
        <dbReference type="ARBA" id="ARBA00023002"/>
    </source>
</evidence>
<proteinExistence type="predicted"/>
<dbReference type="InterPro" id="IPR050700">
    <property type="entry name" value="YIM1/Zinc_Alcohol_DH_Fams"/>
</dbReference>
<feature type="compositionally biased region" description="Basic and acidic residues" evidence="2">
    <location>
        <begin position="15"/>
        <end position="36"/>
    </location>
</feature>
<feature type="domain" description="Enoyl reductase (ER)" evidence="3">
    <location>
        <begin position="58"/>
        <end position="369"/>
    </location>
</feature>
<evidence type="ECO:0000313" key="5">
    <source>
        <dbReference type="Proteomes" id="UP001501803"/>
    </source>
</evidence>
<dbReference type="Proteomes" id="UP001501803">
    <property type="component" value="Unassembled WGS sequence"/>
</dbReference>
<evidence type="ECO:0000256" key="2">
    <source>
        <dbReference type="SAM" id="MobiDB-lite"/>
    </source>
</evidence>
<feature type="region of interest" description="Disordered" evidence="2">
    <location>
        <begin position="1"/>
        <end position="36"/>
    </location>
</feature>
<sequence>MNDTKQQAGSTRVSPGEKRMSAMEQRMPEREKRMSAMEQRMPEREKRMSAMVQHEYGEARDVLNLEQTDRPTLTDDTVIVRVKAAGVDRGAWHLMAGLPYPVRLAGYGVRSPKTGVRGRELAGVVESVGAHVTSVRPGDEVFGIGEGAFAEYVSCRADLLAPKPTRLTMVEAAAVPISALTALQALRDHGRVRAGQKVLIIGAGGGVGSFAVQIAKAMGADVTGVCSTGKVELVSSLGADRVIDYTRSEITDDGQLYDVILDTGGNRSLAMIRKALASAGTLVIVGAETGGRWLGGTERQLRAMALSPWISQRLVSFIASENQADLRDIALMLEAGSIKPAVDRTYPLGDVATAIEQMQAGRVSGKVVITV</sequence>
<dbReference type="PANTHER" id="PTHR11695">
    <property type="entry name" value="ALCOHOL DEHYDROGENASE RELATED"/>
    <property type="match status" value="1"/>
</dbReference>
<dbReference type="Pfam" id="PF08240">
    <property type="entry name" value="ADH_N"/>
    <property type="match status" value="1"/>
</dbReference>
<keyword evidence="1" id="KW-0560">Oxidoreductase</keyword>
<dbReference type="CDD" id="cd08267">
    <property type="entry name" value="MDR1"/>
    <property type="match status" value="1"/>
</dbReference>
<name>A0ABP7K1T6_9MICO</name>
<protein>
    <submittedName>
        <fullName evidence="4">NAD(P)-dependent alcohol dehydrogenase</fullName>
    </submittedName>
</protein>
<dbReference type="PROSITE" id="PS01162">
    <property type="entry name" value="QOR_ZETA_CRYSTAL"/>
    <property type="match status" value="1"/>
</dbReference>
<dbReference type="PANTHER" id="PTHR11695:SF294">
    <property type="entry name" value="RETICULON-4-INTERACTING PROTEIN 1, MITOCHONDRIAL"/>
    <property type="match status" value="1"/>
</dbReference>
<feature type="compositionally biased region" description="Polar residues" evidence="2">
    <location>
        <begin position="1"/>
        <end position="13"/>
    </location>
</feature>
<reference evidence="5" key="1">
    <citation type="journal article" date="2019" name="Int. J. Syst. Evol. Microbiol.">
        <title>The Global Catalogue of Microorganisms (GCM) 10K type strain sequencing project: providing services to taxonomists for standard genome sequencing and annotation.</title>
        <authorList>
            <consortium name="The Broad Institute Genomics Platform"/>
            <consortium name="The Broad Institute Genome Sequencing Center for Infectious Disease"/>
            <person name="Wu L."/>
            <person name="Ma J."/>
        </authorList>
    </citation>
    <scope>NUCLEOTIDE SEQUENCE [LARGE SCALE GENOMIC DNA]</scope>
    <source>
        <strain evidence="5">JCM 17021</strain>
    </source>
</reference>
<dbReference type="Pfam" id="PF13602">
    <property type="entry name" value="ADH_zinc_N_2"/>
    <property type="match status" value="1"/>
</dbReference>
<dbReference type="SUPFAM" id="SSF51735">
    <property type="entry name" value="NAD(P)-binding Rossmann-fold domains"/>
    <property type="match status" value="1"/>
</dbReference>
<comment type="caution">
    <text evidence="4">The sequence shown here is derived from an EMBL/GenBank/DDBJ whole genome shotgun (WGS) entry which is preliminary data.</text>
</comment>
<dbReference type="Gene3D" id="3.40.50.720">
    <property type="entry name" value="NAD(P)-binding Rossmann-like Domain"/>
    <property type="match status" value="1"/>
</dbReference>
<gene>
    <name evidence="4" type="ORF">GCM10022381_03500</name>
</gene>
<dbReference type="SUPFAM" id="SSF50129">
    <property type="entry name" value="GroES-like"/>
    <property type="match status" value="1"/>
</dbReference>
<dbReference type="InterPro" id="IPR011032">
    <property type="entry name" value="GroES-like_sf"/>
</dbReference>
<dbReference type="InterPro" id="IPR002364">
    <property type="entry name" value="Quin_OxRdtase/zeta-crystal_CS"/>
</dbReference>
<evidence type="ECO:0000313" key="4">
    <source>
        <dbReference type="EMBL" id="GAA3862666.1"/>
    </source>
</evidence>
<accession>A0ABP7K1T6</accession>
<dbReference type="InterPro" id="IPR013154">
    <property type="entry name" value="ADH-like_N"/>
</dbReference>
<dbReference type="InterPro" id="IPR020843">
    <property type="entry name" value="ER"/>
</dbReference>
<dbReference type="SMART" id="SM00829">
    <property type="entry name" value="PKS_ER"/>
    <property type="match status" value="1"/>
</dbReference>